<dbReference type="EMBL" id="JAWHTF010000007">
    <property type="protein sequence ID" value="MDU8886837.1"/>
    <property type="molecule type" value="Genomic_DNA"/>
</dbReference>
<sequence>MRYKKSIKLIAGIVIFFTLPSFLFLGFVYFKYNEDIPFGIQGEKADVLAKKMLDALDYDAYVNTNYIEWTFKKKRHYKWYKNKNTCLVYWKEYKVDLNFNDTTQNKAYIHNFKVDGNQAKSLINEASTHFKNDVFWLIAPYDVFNKDIERRLVTLNNGGQALLVTYKTQNSHPQDSYLWILDKNNKPKKLKMWTTALPIDGLEASWNDWIITESGAQLPTFHSILIMGFDMGLVKGTK</sequence>
<proteinExistence type="predicted"/>
<keyword evidence="1" id="KW-0472">Membrane</keyword>
<protein>
    <submittedName>
        <fullName evidence="2">Uncharacterized protein</fullName>
    </submittedName>
</protein>
<evidence type="ECO:0000313" key="3">
    <source>
        <dbReference type="Proteomes" id="UP001268651"/>
    </source>
</evidence>
<feature type="transmembrane region" description="Helical" evidence="1">
    <location>
        <begin position="9"/>
        <end position="30"/>
    </location>
</feature>
<name>A0ABU3U8U9_9FLAO</name>
<reference evidence="2 3" key="1">
    <citation type="submission" date="2023-10" db="EMBL/GenBank/DDBJ databases">
        <title>Marimonas sp. nov. isolated from tidal mud flat.</title>
        <authorList>
            <person name="Jaincy N.J."/>
            <person name="Srinivasan S."/>
            <person name="Lee S.-S."/>
        </authorList>
    </citation>
    <scope>NUCLEOTIDE SEQUENCE [LARGE SCALE GENOMIC DNA]</scope>
    <source>
        <strain evidence="2 3">MJ-SS3</strain>
    </source>
</reference>
<keyword evidence="1" id="KW-1133">Transmembrane helix</keyword>
<comment type="caution">
    <text evidence="2">The sequence shown here is derived from an EMBL/GenBank/DDBJ whole genome shotgun (WGS) entry which is preliminary data.</text>
</comment>
<evidence type="ECO:0000256" key="1">
    <source>
        <dbReference type="SAM" id="Phobius"/>
    </source>
</evidence>
<accession>A0ABU3U8U9</accession>
<keyword evidence="3" id="KW-1185">Reference proteome</keyword>
<evidence type="ECO:0000313" key="2">
    <source>
        <dbReference type="EMBL" id="MDU8886837.1"/>
    </source>
</evidence>
<organism evidence="2 3">
    <name type="scientific">Gilvirhabdus luticola</name>
    <dbReference type="NCBI Taxonomy" id="3079858"/>
    <lineage>
        <taxon>Bacteria</taxon>
        <taxon>Pseudomonadati</taxon>
        <taxon>Bacteroidota</taxon>
        <taxon>Flavobacteriia</taxon>
        <taxon>Flavobacteriales</taxon>
        <taxon>Flavobacteriaceae</taxon>
        <taxon>Gilvirhabdus</taxon>
    </lineage>
</organism>
<keyword evidence="1" id="KW-0812">Transmembrane</keyword>
<gene>
    <name evidence="2" type="ORF">RXV94_11750</name>
</gene>
<dbReference type="RefSeq" id="WP_316662935.1">
    <property type="nucleotide sequence ID" value="NZ_JAWHTF010000007.1"/>
</dbReference>
<dbReference type="Proteomes" id="UP001268651">
    <property type="component" value="Unassembled WGS sequence"/>
</dbReference>